<keyword evidence="2" id="KW-1185">Reference proteome</keyword>
<gene>
    <name evidence="1" type="ORF">MGAL_10B019505</name>
</gene>
<dbReference type="AlphaFoldDB" id="A0A8B6ET25"/>
<reference evidence="1" key="1">
    <citation type="submission" date="2018-11" db="EMBL/GenBank/DDBJ databases">
        <authorList>
            <person name="Alioto T."/>
            <person name="Alioto T."/>
        </authorList>
    </citation>
    <scope>NUCLEOTIDE SEQUENCE</scope>
</reference>
<proteinExistence type="predicted"/>
<evidence type="ECO:0000313" key="2">
    <source>
        <dbReference type="Proteomes" id="UP000596742"/>
    </source>
</evidence>
<dbReference type="OrthoDB" id="10390577at2759"/>
<protein>
    <submittedName>
        <fullName evidence="1">Uncharacterized protein</fullName>
    </submittedName>
</protein>
<dbReference type="EMBL" id="UYJE01005524">
    <property type="protein sequence ID" value="VDI37982.1"/>
    <property type="molecule type" value="Genomic_DNA"/>
</dbReference>
<feature type="non-terminal residue" evidence="1">
    <location>
        <position position="1"/>
    </location>
</feature>
<accession>A0A8B6ET25</accession>
<sequence length="130" mass="14206">IITSTRNGNIHVADCHPSSDSGRVVVLGQGGDIINTYTGHAHINKDKQFRPVSIVTTPKDNVIVPDKDTHSLHILDRNGHLMAYYSDNNVKLYPCTLAFTPTGQLYMGCGRTKSSTSKEAKIHDVAITEC</sequence>
<dbReference type="Gene3D" id="2.120.10.30">
    <property type="entry name" value="TolB, C-terminal domain"/>
    <property type="match status" value="1"/>
</dbReference>
<dbReference type="InterPro" id="IPR011042">
    <property type="entry name" value="6-blade_b-propeller_TolB-like"/>
</dbReference>
<comment type="caution">
    <text evidence="1">The sequence shown here is derived from an EMBL/GenBank/DDBJ whole genome shotgun (WGS) entry which is preliminary data.</text>
</comment>
<name>A0A8B6ET25_MYTGA</name>
<organism evidence="1 2">
    <name type="scientific">Mytilus galloprovincialis</name>
    <name type="common">Mediterranean mussel</name>
    <dbReference type="NCBI Taxonomy" id="29158"/>
    <lineage>
        <taxon>Eukaryota</taxon>
        <taxon>Metazoa</taxon>
        <taxon>Spiralia</taxon>
        <taxon>Lophotrochozoa</taxon>
        <taxon>Mollusca</taxon>
        <taxon>Bivalvia</taxon>
        <taxon>Autobranchia</taxon>
        <taxon>Pteriomorphia</taxon>
        <taxon>Mytilida</taxon>
        <taxon>Mytiloidea</taxon>
        <taxon>Mytilidae</taxon>
        <taxon>Mytilinae</taxon>
        <taxon>Mytilus</taxon>
    </lineage>
</organism>
<dbReference type="Proteomes" id="UP000596742">
    <property type="component" value="Unassembled WGS sequence"/>
</dbReference>
<evidence type="ECO:0000313" key="1">
    <source>
        <dbReference type="EMBL" id="VDI37982.1"/>
    </source>
</evidence>
<dbReference type="SUPFAM" id="SSF101898">
    <property type="entry name" value="NHL repeat"/>
    <property type="match status" value="1"/>
</dbReference>